<feature type="compositionally biased region" description="Polar residues" evidence="1">
    <location>
        <begin position="136"/>
        <end position="146"/>
    </location>
</feature>
<dbReference type="OrthoDB" id="7677957at2759"/>
<reference evidence="2 3" key="1">
    <citation type="journal article" date="2017" name="Gigascience">
        <title>Genome sequence of the small brown planthopper, Laodelphax striatellus.</title>
        <authorList>
            <person name="Zhu J."/>
            <person name="Jiang F."/>
            <person name="Wang X."/>
            <person name="Yang P."/>
            <person name="Bao Y."/>
            <person name="Zhao W."/>
            <person name="Wang W."/>
            <person name="Lu H."/>
            <person name="Wang Q."/>
            <person name="Cui N."/>
            <person name="Li J."/>
            <person name="Chen X."/>
            <person name="Luo L."/>
            <person name="Yu J."/>
            <person name="Kang L."/>
            <person name="Cui F."/>
        </authorList>
    </citation>
    <scope>NUCLEOTIDE SEQUENCE [LARGE SCALE GENOMIC DNA]</scope>
    <source>
        <strain evidence="2">Lst14</strain>
    </source>
</reference>
<accession>A0A482X1F7</accession>
<dbReference type="Proteomes" id="UP000291343">
    <property type="component" value="Unassembled WGS sequence"/>
</dbReference>
<dbReference type="InParanoid" id="A0A482X1F7"/>
<feature type="compositionally biased region" description="Basic residues" evidence="1">
    <location>
        <begin position="105"/>
        <end position="115"/>
    </location>
</feature>
<dbReference type="EMBL" id="QKKF02020488">
    <property type="protein sequence ID" value="RZF39180.1"/>
    <property type="molecule type" value="Genomic_DNA"/>
</dbReference>
<name>A0A482X1F7_LAOST</name>
<keyword evidence="3" id="KW-1185">Reference proteome</keyword>
<feature type="region of interest" description="Disordered" evidence="1">
    <location>
        <begin position="28"/>
        <end position="146"/>
    </location>
</feature>
<evidence type="ECO:0000256" key="1">
    <source>
        <dbReference type="SAM" id="MobiDB-lite"/>
    </source>
</evidence>
<proteinExistence type="predicted"/>
<evidence type="ECO:0000313" key="2">
    <source>
        <dbReference type="EMBL" id="RZF39180.1"/>
    </source>
</evidence>
<protein>
    <submittedName>
        <fullName evidence="2">Uncharacterized protein</fullName>
    </submittedName>
</protein>
<comment type="caution">
    <text evidence="2">The sequence shown here is derived from an EMBL/GenBank/DDBJ whole genome shotgun (WGS) entry which is preliminary data.</text>
</comment>
<evidence type="ECO:0000313" key="3">
    <source>
        <dbReference type="Proteomes" id="UP000291343"/>
    </source>
</evidence>
<feature type="compositionally biased region" description="Basic and acidic residues" evidence="1">
    <location>
        <begin position="43"/>
        <end position="54"/>
    </location>
</feature>
<dbReference type="AlphaFoldDB" id="A0A482X1F7"/>
<sequence>MAAARSKLQNGGSIEKLCDWLLFTPAREEPTMGGVEPANDSPDATHECARKEKTEEEEEEEEKISKVRWSGRDMIGGKAGRLYGAYSVSGGSGEESEDGDSSPRPQRRGQGHHHCGSGGQGQGHSPLYQHPAGLSDTPTSDNASDATLTDSELALARDSTLLVHNGKKLMLL</sequence>
<organism evidence="2 3">
    <name type="scientific">Laodelphax striatellus</name>
    <name type="common">Small brown planthopper</name>
    <name type="synonym">Delphax striatella</name>
    <dbReference type="NCBI Taxonomy" id="195883"/>
    <lineage>
        <taxon>Eukaryota</taxon>
        <taxon>Metazoa</taxon>
        <taxon>Ecdysozoa</taxon>
        <taxon>Arthropoda</taxon>
        <taxon>Hexapoda</taxon>
        <taxon>Insecta</taxon>
        <taxon>Pterygota</taxon>
        <taxon>Neoptera</taxon>
        <taxon>Paraneoptera</taxon>
        <taxon>Hemiptera</taxon>
        <taxon>Auchenorrhyncha</taxon>
        <taxon>Fulgoroidea</taxon>
        <taxon>Delphacidae</taxon>
        <taxon>Criomorphinae</taxon>
        <taxon>Laodelphax</taxon>
    </lineage>
</organism>
<gene>
    <name evidence="2" type="ORF">LSTR_LSTR012690</name>
</gene>